<dbReference type="EMBL" id="KN822011">
    <property type="protein sequence ID" value="KIM67985.1"/>
    <property type="molecule type" value="Genomic_DNA"/>
</dbReference>
<accession>A0A0C3E5A0</accession>
<protein>
    <submittedName>
        <fullName evidence="1">Uncharacterized protein</fullName>
    </submittedName>
</protein>
<organism evidence="1 2">
    <name type="scientific">Scleroderma citrinum Foug A</name>
    <dbReference type="NCBI Taxonomy" id="1036808"/>
    <lineage>
        <taxon>Eukaryota</taxon>
        <taxon>Fungi</taxon>
        <taxon>Dikarya</taxon>
        <taxon>Basidiomycota</taxon>
        <taxon>Agaricomycotina</taxon>
        <taxon>Agaricomycetes</taxon>
        <taxon>Agaricomycetidae</taxon>
        <taxon>Boletales</taxon>
        <taxon>Sclerodermatineae</taxon>
        <taxon>Sclerodermataceae</taxon>
        <taxon>Scleroderma</taxon>
    </lineage>
</organism>
<sequence>MQAVVHRNVVLALVLKSVGKAASVTVTAVVKFLEWFVCATHRRFRSGGGSGREEVDTGLEDMTVLAFLFRIPTRTCRFCTKDGVDRSSACCSAEAMDGVCWPLVVATVVVFLEWVIWTASSESSSTGGK</sequence>
<dbReference type="Proteomes" id="UP000053989">
    <property type="component" value="Unassembled WGS sequence"/>
</dbReference>
<reference evidence="1 2" key="1">
    <citation type="submission" date="2014-04" db="EMBL/GenBank/DDBJ databases">
        <authorList>
            <consortium name="DOE Joint Genome Institute"/>
            <person name="Kuo A."/>
            <person name="Kohler A."/>
            <person name="Nagy L.G."/>
            <person name="Floudas D."/>
            <person name="Copeland A."/>
            <person name="Barry K.W."/>
            <person name="Cichocki N."/>
            <person name="Veneault-Fourrey C."/>
            <person name="LaButti K."/>
            <person name="Lindquist E.A."/>
            <person name="Lipzen A."/>
            <person name="Lundell T."/>
            <person name="Morin E."/>
            <person name="Murat C."/>
            <person name="Sun H."/>
            <person name="Tunlid A."/>
            <person name="Henrissat B."/>
            <person name="Grigoriev I.V."/>
            <person name="Hibbett D.S."/>
            <person name="Martin F."/>
            <person name="Nordberg H.P."/>
            <person name="Cantor M.N."/>
            <person name="Hua S.X."/>
        </authorList>
    </citation>
    <scope>NUCLEOTIDE SEQUENCE [LARGE SCALE GENOMIC DNA]</scope>
    <source>
        <strain evidence="1 2">Foug A</strain>
    </source>
</reference>
<dbReference type="HOGENOM" id="CLU_2198532_0_0_1"/>
<keyword evidence="2" id="KW-1185">Reference proteome</keyword>
<reference evidence="2" key="2">
    <citation type="submission" date="2015-01" db="EMBL/GenBank/DDBJ databases">
        <title>Evolutionary Origins and Diversification of the Mycorrhizal Mutualists.</title>
        <authorList>
            <consortium name="DOE Joint Genome Institute"/>
            <consortium name="Mycorrhizal Genomics Consortium"/>
            <person name="Kohler A."/>
            <person name="Kuo A."/>
            <person name="Nagy L.G."/>
            <person name="Floudas D."/>
            <person name="Copeland A."/>
            <person name="Barry K.W."/>
            <person name="Cichocki N."/>
            <person name="Veneault-Fourrey C."/>
            <person name="LaButti K."/>
            <person name="Lindquist E.A."/>
            <person name="Lipzen A."/>
            <person name="Lundell T."/>
            <person name="Morin E."/>
            <person name="Murat C."/>
            <person name="Riley R."/>
            <person name="Ohm R."/>
            <person name="Sun H."/>
            <person name="Tunlid A."/>
            <person name="Henrissat B."/>
            <person name="Grigoriev I.V."/>
            <person name="Hibbett D.S."/>
            <person name="Martin F."/>
        </authorList>
    </citation>
    <scope>NUCLEOTIDE SEQUENCE [LARGE SCALE GENOMIC DNA]</scope>
    <source>
        <strain evidence="2">Foug A</strain>
    </source>
</reference>
<proteinExistence type="predicted"/>
<evidence type="ECO:0000313" key="1">
    <source>
        <dbReference type="EMBL" id="KIM67985.1"/>
    </source>
</evidence>
<dbReference type="InParanoid" id="A0A0C3E5A0"/>
<gene>
    <name evidence="1" type="ORF">SCLCIDRAFT_1210137</name>
</gene>
<dbReference type="AlphaFoldDB" id="A0A0C3E5A0"/>
<evidence type="ECO:0000313" key="2">
    <source>
        <dbReference type="Proteomes" id="UP000053989"/>
    </source>
</evidence>
<name>A0A0C3E5A0_9AGAM</name>